<dbReference type="RefSeq" id="WP_157290759.1">
    <property type="nucleotide sequence ID" value="NZ_WQRF01000003.1"/>
</dbReference>
<dbReference type="InterPro" id="IPR036388">
    <property type="entry name" value="WH-like_DNA-bd_sf"/>
</dbReference>
<dbReference type="Pfam" id="PF03466">
    <property type="entry name" value="LysR_substrate"/>
    <property type="match status" value="1"/>
</dbReference>
<accession>A0A7X3FU36</accession>
<dbReference type="PROSITE" id="PS50931">
    <property type="entry name" value="HTH_LYSR"/>
    <property type="match status" value="1"/>
</dbReference>
<organism evidence="6 7">
    <name type="scientific">Devosia marina</name>
    <dbReference type="NCBI Taxonomy" id="2683198"/>
    <lineage>
        <taxon>Bacteria</taxon>
        <taxon>Pseudomonadati</taxon>
        <taxon>Pseudomonadota</taxon>
        <taxon>Alphaproteobacteria</taxon>
        <taxon>Hyphomicrobiales</taxon>
        <taxon>Devosiaceae</taxon>
        <taxon>Devosia</taxon>
    </lineage>
</organism>
<evidence type="ECO:0000256" key="2">
    <source>
        <dbReference type="ARBA" id="ARBA00023015"/>
    </source>
</evidence>
<dbReference type="PANTHER" id="PTHR30346">
    <property type="entry name" value="TRANSCRIPTIONAL DUAL REGULATOR HCAR-RELATED"/>
    <property type="match status" value="1"/>
</dbReference>
<keyword evidence="7" id="KW-1185">Reference proteome</keyword>
<keyword evidence="3" id="KW-0238">DNA-binding</keyword>
<dbReference type="AlphaFoldDB" id="A0A7X3FU36"/>
<keyword evidence="4" id="KW-0804">Transcription</keyword>
<dbReference type="SUPFAM" id="SSF53850">
    <property type="entry name" value="Periplasmic binding protein-like II"/>
    <property type="match status" value="1"/>
</dbReference>
<comment type="similarity">
    <text evidence="1">Belongs to the LysR transcriptional regulatory family.</text>
</comment>
<evidence type="ECO:0000256" key="1">
    <source>
        <dbReference type="ARBA" id="ARBA00009437"/>
    </source>
</evidence>
<evidence type="ECO:0000256" key="3">
    <source>
        <dbReference type="ARBA" id="ARBA00023125"/>
    </source>
</evidence>
<sequence>MEIIQLRCFVAVAEKLHFGRAAQSLDMLPASLGRYIANLEDSLGVRLINRTTRHVALTAVGAELLDEVRDLLHRVENIEAKAHNIDRLDSVALRVGSIDSAAAGLLPPLLNFFKTERPDIEVTLFEQKTIRLLPRLLSGRLDIAFVRPPDIRPDRIVFRPLLNETPVVAVPTSHRLANRDRVKIEELAEEPLIVPDRGSRPHSHDLTIQLFAEAGLTAKIAQIAEEKQTIVNIVSAGLGLAIVPRWASRFAVGNVKFVPIETHGGQAMSKLSLAAAWVRDVRDPARDALMECLVHHLEEFQKSA</sequence>
<dbReference type="Gene3D" id="1.10.10.10">
    <property type="entry name" value="Winged helix-like DNA-binding domain superfamily/Winged helix DNA-binding domain"/>
    <property type="match status" value="1"/>
</dbReference>
<dbReference type="CDD" id="cd08414">
    <property type="entry name" value="PBP2_LTTR_aromatics_like"/>
    <property type="match status" value="1"/>
</dbReference>
<dbReference type="PANTHER" id="PTHR30346:SF0">
    <property type="entry name" value="HCA OPERON TRANSCRIPTIONAL ACTIVATOR HCAR"/>
    <property type="match status" value="1"/>
</dbReference>
<comment type="caution">
    <text evidence="6">The sequence shown here is derived from an EMBL/GenBank/DDBJ whole genome shotgun (WGS) entry which is preliminary data.</text>
</comment>
<evidence type="ECO:0000313" key="7">
    <source>
        <dbReference type="Proteomes" id="UP000438106"/>
    </source>
</evidence>
<reference evidence="6 7" key="1">
    <citation type="submission" date="2019-12" db="EMBL/GenBank/DDBJ databases">
        <title>Devosia maris sp. nov., isolated from the deep seawater.</title>
        <authorList>
            <person name="Liu Y."/>
        </authorList>
    </citation>
    <scope>NUCLEOTIDE SEQUENCE [LARGE SCALE GENOMIC DNA]</scope>
    <source>
        <strain evidence="6 7">L53-10-65</strain>
    </source>
</reference>
<evidence type="ECO:0000259" key="5">
    <source>
        <dbReference type="PROSITE" id="PS50931"/>
    </source>
</evidence>
<evidence type="ECO:0000313" key="6">
    <source>
        <dbReference type="EMBL" id="MVS99930.1"/>
    </source>
</evidence>
<protein>
    <submittedName>
        <fullName evidence="6">LysR family transcriptional regulator</fullName>
    </submittedName>
</protein>
<dbReference type="Proteomes" id="UP000438106">
    <property type="component" value="Unassembled WGS sequence"/>
</dbReference>
<dbReference type="EMBL" id="WQRF01000003">
    <property type="protein sequence ID" value="MVS99930.1"/>
    <property type="molecule type" value="Genomic_DNA"/>
</dbReference>
<dbReference type="Gene3D" id="3.40.190.10">
    <property type="entry name" value="Periplasmic binding protein-like II"/>
    <property type="match status" value="2"/>
</dbReference>
<feature type="domain" description="HTH lysR-type" evidence="5">
    <location>
        <begin position="1"/>
        <end position="58"/>
    </location>
</feature>
<name>A0A7X3FU36_9HYPH</name>
<dbReference type="GO" id="GO:0003677">
    <property type="term" value="F:DNA binding"/>
    <property type="evidence" value="ECO:0007669"/>
    <property type="project" value="UniProtKB-KW"/>
</dbReference>
<dbReference type="InterPro" id="IPR036390">
    <property type="entry name" value="WH_DNA-bd_sf"/>
</dbReference>
<gene>
    <name evidence="6" type="ORF">GO014_12945</name>
</gene>
<dbReference type="GO" id="GO:0003700">
    <property type="term" value="F:DNA-binding transcription factor activity"/>
    <property type="evidence" value="ECO:0007669"/>
    <property type="project" value="InterPro"/>
</dbReference>
<dbReference type="FunFam" id="1.10.10.10:FF:000001">
    <property type="entry name" value="LysR family transcriptional regulator"/>
    <property type="match status" value="1"/>
</dbReference>
<dbReference type="InterPro" id="IPR005119">
    <property type="entry name" value="LysR_subst-bd"/>
</dbReference>
<proteinExistence type="inferred from homology"/>
<evidence type="ECO:0000256" key="4">
    <source>
        <dbReference type="ARBA" id="ARBA00023163"/>
    </source>
</evidence>
<dbReference type="Pfam" id="PF00126">
    <property type="entry name" value="HTH_1"/>
    <property type="match status" value="1"/>
</dbReference>
<dbReference type="GO" id="GO:0032993">
    <property type="term" value="C:protein-DNA complex"/>
    <property type="evidence" value="ECO:0007669"/>
    <property type="project" value="TreeGrafter"/>
</dbReference>
<keyword evidence="2" id="KW-0805">Transcription regulation</keyword>
<dbReference type="InterPro" id="IPR000847">
    <property type="entry name" value="LysR_HTH_N"/>
</dbReference>
<dbReference type="SUPFAM" id="SSF46785">
    <property type="entry name" value="Winged helix' DNA-binding domain"/>
    <property type="match status" value="1"/>
</dbReference>